<sequence length="846" mass="94429">MPSSSPASPNGADNISASVIASAGSTLAVATAAVAARFYTRAVIKSALATEDWSVLAAWLLSIAFTVSMVMQANSALGRHIWTLQPEDLINWGKASWLTLLFYQLSLTCSKISILLLYLRVLTYSWARRAAWVLFAIIVIYSTLYLISTVTLCVPLNALWDPAVKGSCHRSPTYMWLGIGFHIVTDFLIFALPVPVVILMRMVLKQRLMLLLIFALGFFACLISLLRALLMRPILGSKDFSWDFVTIAHWTSAEVNTAVVCACLLATRPLIRLISSKLRRVLGLRVEQTSLGSGPPTIGSGSARGSRLPIDLDRLERGHGKDMALFSAIEAEGLAPPAGDVGQQRDAVGMEPEKLGAVRHHLPRRAAVLTLATAIILMLFLVARPERLQSALAQYYQHGGRPWGHDSVPRQMARMGNSSLCEGFPDMSRISIVMKTGASEAFARIPTQLMTTLSCLPDFLLFSDMDQDMGGYQLIDSLQNVLPSVKSTSKDFELYRRQQECLIDVEKCNTLLGNPAKEGWKLDKYKFTHIAEMTYKLRPDYDWYYFMEADTYALFENLAGWLSTLDHTKKLYLGGVSVIDHLHFAYGGAGYILSHASIASFVGSHPNVSNAYDEATARECCGDYMLGKALKKSAGVQVQQMYPTMTGDRPTTMNYGYDLWCQPLVSMHHMNPEPISSFYKFERQWHQSHPGRTLLMKDVFAHYVAPKIKPRIPNWDNLSGDVYYLDMNDTSHGERPQKILNRVKDPKKKKYNDKEKKAHTSVAACEAACESVGEKDCFQWRYQDGMCAFHKSIRLGQPVKEGKMEKGRATSGWNLKRIEKFVKGQKECVGRGNWPKVKPNISITPS</sequence>
<reference evidence="8" key="2">
    <citation type="submission" date="2023-05" db="EMBL/GenBank/DDBJ databases">
        <authorList>
            <consortium name="Lawrence Berkeley National Laboratory"/>
            <person name="Steindorff A."/>
            <person name="Hensen N."/>
            <person name="Bonometti L."/>
            <person name="Westerberg I."/>
            <person name="Brannstrom I.O."/>
            <person name="Guillou S."/>
            <person name="Cros-Aarteil S."/>
            <person name="Calhoun S."/>
            <person name="Haridas S."/>
            <person name="Kuo A."/>
            <person name="Mondo S."/>
            <person name="Pangilinan J."/>
            <person name="Riley R."/>
            <person name="Labutti K."/>
            <person name="Andreopoulos B."/>
            <person name="Lipzen A."/>
            <person name="Chen C."/>
            <person name="Yanf M."/>
            <person name="Daum C."/>
            <person name="Ng V."/>
            <person name="Clum A."/>
            <person name="Ohm R."/>
            <person name="Martin F."/>
            <person name="Silar P."/>
            <person name="Natvig D."/>
            <person name="Lalanne C."/>
            <person name="Gautier V."/>
            <person name="Ament-Velasquez S.L."/>
            <person name="Kruys A."/>
            <person name="Hutchinson M.I."/>
            <person name="Powell A.J."/>
            <person name="Barry K."/>
            <person name="Miller A.N."/>
            <person name="Grigoriev I.V."/>
            <person name="Debuchy R."/>
            <person name="Gladieux P."/>
            <person name="Thoren M.H."/>
            <person name="Johannesson H."/>
        </authorList>
    </citation>
    <scope>NUCLEOTIDE SEQUENCE</scope>
    <source>
        <strain evidence="8">PSN243</strain>
    </source>
</reference>
<evidence type="ECO:0000256" key="6">
    <source>
        <dbReference type="SAM" id="Phobius"/>
    </source>
</evidence>
<feature type="transmembrane region" description="Helical" evidence="6">
    <location>
        <begin position="131"/>
        <end position="154"/>
    </location>
</feature>
<name>A0AAV9G6Q2_9PEZI</name>
<feature type="transmembrane region" description="Helical" evidence="6">
    <location>
        <begin position="56"/>
        <end position="77"/>
    </location>
</feature>
<feature type="transmembrane region" description="Helical" evidence="6">
    <location>
        <begin position="97"/>
        <end position="119"/>
    </location>
</feature>
<gene>
    <name evidence="8" type="ORF">QBC34DRAFT_499417</name>
</gene>
<comment type="similarity">
    <text evidence="5">Belongs to the SAT4 family.</text>
</comment>
<dbReference type="PANTHER" id="PTHR33048:SF47">
    <property type="entry name" value="INTEGRAL MEMBRANE PROTEIN-RELATED"/>
    <property type="match status" value="1"/>
</dbReference>
<evidence type="ECO:0000256" key="5">
    <source>
        <dbReference type="ARBA" id="ARBA00038359"/>
    </source>
</evidence>
<feature type="transmembrane region" description="Helical" evidence="6">
    <location>
        <begin position="250"/>
        <end position="271"/>
    </location>
</feature>
<keyword evidence="2 6" id="KW-0812">Transmembrane</keyword>
<dbReference type="Pfam" id="PF20684">
    <property type="entry name" value="Fung_rhodopsin"/>
    <property type="match status" value="1"/>
</dbReference>
<evidence type="ECO:0000259" key="7">
    <source>
        <dbReference type="Pfam" id="PF20684"/>
    </source>
</evidence>
<evidence type="ECO:0000256" key="3">
    <source>
        <dbReference type="ARBA" id="ARBA00022989"/>
    </source>
</evidence>
<proteinExistence type="inferred from homology"/>
<organism evidence="8 9">
    <name type="scientific">Podospora aff. communis PSN243</name>
    <dbReference type="NCBI Taxonomy" id="3040156"/>
    <lineage>
        <taxon>Eukaryota</taxon>
        <taxon>Fungi</taxon>
        <taxon>Dikarya</taxon>
        <taxon>Ascomycota</taxon>
        <taxon>Pezizomycotina</taxon>
        <taxon>Sordariomycetes</taxon>
        <taxon>Sordariomycetidae</taxon>
        <taxon>Sordariales</taxon>
        <taxon>Podosporaceae</taxon>
        <taxon>Podospora</taxon>
    </lineage>
</organism>
<accession>A0AAV9G6Q2</accession>
<dbReference type="InterPro" id="IPR052337">
    <property type="entry name" value="SAT4-like"/>
</dbReference>
<evidence type="ECO:0000256" key="4">
    <source>
        <dbReference type="ARBA" id="ARBA00023136"/>
    </source>
</evidence>
<feature type="transmembrane region" description="Helical" evidence="6">
    <location>
        <begin position="366"/>
        <end position="383"/>
    </location>
</feature>
<evidence type="ECO:0000313" key="8">
    <source>
        <dbReference type="EMBL" id="KAK4442791.1"/>
    </source>
</evidence>
<dbReference type="InterPro" id="IPR049326">
    <property type="entry name" value="Rhodopsin_dom_fungi"/>
</dbReference>
<comment type="caution">
    <text evidence="8">The sequence shown here is derived from an EMBL/GenBank/DDBJ whole genome shotgun (WGS) entry which is preliminary data.</text>
</comment>
<feature type="transmembrane region" description="Helical" evidence="6">
    <location>
        <begin position="210"/>
        <end position="230"/>
    </location>
</feature>
<keyword evidence="9" id="KW-1185">Reference proteome</keyword>
<dbReference type="Gene3D" id="3.90.550.50">
    <property type="match status" value="1"/>
</dbReference>
<dbReference type="AlphaFoldDB" id="A0AAV9G6Q2"/>
<protein>
    <recommendedName>
        <fullName evidence="7">Rhodopsin domain-containing protein</fullName>
    </recommendedName>
</protein>
<keyword evidence="3 6" id="KW-1133">Transmembrane helix</keyword>
<reference evidence="8" key="1">
    <citation type="journal article" date="2023" name="Mol. Phylogenet. Evol.">
        <title>Genome-scale phylogeny and comparative genomics of the fungal order Sordariales.</title>
        <authorList>
            <person name="Hensen N."/>
            <person name="Bonometti L."/>
            <person name="Westerberg I."/>
            <person name="Brannstrom I.O."/>
            <person name="Guillou S."/>
            <person name="Cros-Aarteil S."/>
            <person name="Calhoun S."/>
            <person name="Haridas S."/>
            <person name="Kuo A."/>
            <person name="Mondo S."/>
            <person name="Pangilinan J."/>
            <person name="Riley R."/>
            <person name="LaButti K."/>
            <person name="Andreopoulos B."/>
            <person name="Lipzen A."/>
            <person name="Chen C."/>
            <person name="Yan M."/>
            <person name="Daum C."/>
            <person name="Ng V."/>
            <person name="Clum A."/>
            <person name="Steindorff A."/>
            <person name="Ohm R.A."/>
            <person name="Martin F."/>
            <person name="Silar P."/>
            <person name="Natvig D.O."/>
            <person name="Lalanne C."/>
            <person name="Gautier V."/>
            <person name="Ament-Velasquez S.L."/>
            <person name="Kruys A."/>
            <person name="Hutchinson M.I."/>
            <person name="Powell A.J."/>
            <person name="Barry K."/>
            <person name="Miller A.N."/>
            <person name="Grigoriev I.V."/>
            <person name="Debuchy R."/>
            <person name="Gladieux P."/>
            <person name="Hiltunen Thoren M."/>
            <person name="Johannesson H."/>
        </authorList>
    </citation>
    <scope>NUCLEOTIDE SEQUENCE</scope>
    <source>
        <strain evidence="8">PSN243</strain>
    </source>
</reference>
<comment type="subcellular location">
    <subcellularLocation>
        <location evidence="1">Membrane</location>
        <topology evidence="1">Multi-pass membrane protein</topology>
    </subcellularLocation>
</comment>
<feature type="transmembrane region" description="Helical" evidence="6">
    <location>
        <begin position="174"/>
        <end position="198"/>
    </location>
</feature>
<feature type="transmembrane region" description="Helical" evidence="6">
    <location>
        <begin position="15"/>
        <end position="36"/>
    </location>
</feature>
<dbReference type="PANTHER" id="PTHR33048">
    <property type="entry name" value="PTH11-LIKE INTEGRAL MEMBRANE PROTEIN (AFU_ORTHOLOGUE AFUA_5G11245)"/>
    <property type="match status" value="1"/>
</dbReference>
<dbReference type="Proteomes" id="UP001321760">
    <property type="component" value="Unassembled WGS sequence"/>
</dbReference>
<keyword evidence="4 6" id="KW-0472">Membrane</keyword>
<evidence type="ECO:0000256" key="1">
    <source>
        <dbReference type="ARBA" id="ARBA00004141"/>
    </source>
</evidence>
<evidence type="ECO:0000256" key="2">
    <source>
        <dbReference type="ARBA" id="ARBA00022692"/>
    </source>
</evidence>
<feature type="domain" description="Rhodopsin" evidence="7">
    <location>
        <begin position="36"/>
        <end position="272"/>
    </location>
</feature>
<dbReference type="GO" id="GO:0016020">
    <property type="term" value="C:membrane"/>
    <property type="evidence" value="ECO:0007669"/>
    <property type="project" value="UniProtKB-SubCell"/>
</dbReference>
<dbReference type="EMBL" id="MU866006">
    <property type="protein sequence ID" value="KAK4442791.1"/>
    <property type="molecule type" value="Genomic_DNA"/>
</dbReference>
<evidence type="ECO:0000313" key="9">
    <source>
        <dbReference type="Proteomes" id="UP001321760"/>
    </source>
</evidence>